<organism evidence="3 4">
    <name type="scientific">Corynebacterium stationis</name>
    <dbReference type="NCBI Taxonomy" id="1705"/>
    <lineage>
        <taxon>Bacteria</taxon>
        <taxon>Bacillati</taxon>
        <taxon>Actinomycetota</taxon>
        <taxon>Actinomycetes</taxon>
        <taxon>Mycobacteriales</taxon>
        <taxon>Corynebacteriaceae</taxon>
        <taxon>Corynebacterium</taxon>
    </lineage>
</organism>
<gene>
    <name evidence="3" type="ORF">AYJ05_05945</name>
</gene>
<feature type="transmembrane region" description="Helical" evidence="2">
    <location>
        <begin position="115"/>
        <end position="133"/>
    </location>
</feature>
<accession>A0A177IQM6</accession>
<keyword evidence="4" id="KW-1185">Reference proteome</keyword>
<evidence type="ECO:0000256" key="1">
    <source>
        <dbReference type="SAM" id="MobiDB-lite"/>
    </source>
</evidence>
<name>A0A177IQM6_9CORY</name>
<feature type="transmembrane region" description="Helical" evidence="2">
    <location>
        <begin position="63"/>
        <end position="85"/>
    </location>
</feature>
<keyword evidence="2" id="KW-0472">Membrane</keyword>
<evidence type="ECO:0000313" key="4">
    <source>
        <dbReference type="Proteomes" id="UP000076947"/>
    </source>
</evidence>
<comment type="caution">
    <text evidence="3">The sequence shown here is derived from an EMBL/GenBank/DDBJ whole genome shotgun (WGS) entry which is preliminary data.</text>
</comment>
<evidence type="ECO:0000256" key="2">
    <source>
        <dbReference type="SAM" id="Phobius"/>
    </source>
</evidence>
<dbReference type="RefSeq" id="WP_066838356.1">
    <property type="nucleotide sequence ID" value="NZ_CAPKTW010000021.1"/>
</dbReference>
<protein>
    <submittedName>
        <fullName evidence="3">Uncharacterized protein</fullName>
    </submittedName>
</protein>
<reference evidence="4" key="1">
    <citation type="submission" date="2016-02" db="EMBL/GenBank/DDBJ databases">
        <authorList>
            <person name="Kaur G."/>
            <person name="Nair G.R."/>
            <person name="Mayilraj S."/>
        </authorList>
    </citation>
    <scope>NUCLEOTIDE SEQUENCE [LARGE SCALE GENOMIC DNA]</scope>
    <source>
        <strain evidence="4">GA-15</strain>
    </source>
</reference>
<dbReference type="Proteomes" id="UP000076947">
    <property type="component" value="Unassembled WGS sequence"/>
</dbReference>
<keyword evidence="2" id="KW-1133">Transmembrane helix</keyword>
<dbReference type="EMBL" id="LSTQ01000008">
    <property type="protein sequence ID" value="OAH30295.1"/>
    <property type="molecule type" value="Genomic_DNA"/>
</dbReference>
<sequence>MNTTAAHGAANNVEQPKPRSRFGRSKFGGSPAALIAGSIVAGLAAAFAAALILWAIVRPEESTGLYLGVFTLCLFPVASAGAWVFMVDRDTIVGATPNPEDSIESTWYDNATQNTFHIILFAIGALGVASVFTDVKLSLGAFAIASYVFILVSFGGSYYLNKRRDS</sequence>
<proteinExistence type="predicted"/>
<evidence type="ECO:0000313" key="3">
    <source>
        <dbReference type="EMBL" id="OAH30295.1"/>
    </source>
</evidence>
<feature type="transmembrane region" description="Helical" evidence="2">
    <location>
        <begin position="139"/>
        <end position="160"/>
    </location>
</feature>
<keyword evidence="2" id="KW-0812">Transmembrane</keyword>
<feature type="region of interest" description="Disordered" evidence="1">
    <location>
        <begin position="1"/>
        <end position="24"/>
    </location>
</feature>
<dbReference type="OrthoDB" id="4420630at2"/>
<feature type="transmembrane region" description="Helical" evidence="2">
    <location>
        <begin position="32"/>
        <end position="57"/>
    </location>
</feature>
<dbReference type="AlphaFoldDB" id="A0A177IQM6"/>